<feature type="region of interest" description="Disordered" evidence="1">
    <location>
        <begin position="1"/>
        <end position="35"/>
    </location>
</feature>
<dbReference type="AlphaFoldDB" id="A0A655JLQ8"/>
<protein>
    <submittedName>
        <fullName evidence="2">Uncharacterized protein</fullName>
    </submittedName>
</protein>
<name>A0A655JLQ8_MYCTX</name>
<proteinExistence type="predicted"/>
<reference evidence="2 3" key="1">
    <citation type="submission" date="2015-03" db="EMBL/GenBank/DDBJ databases">
        <authorList>
            <consortium name="Pathogen Informatics"/>
        </authorList>
    </citation>
    <scope>NUCLEOTIDE SEQUENCE [LARGE SCALE GENOMIC DNA]</scope>
    <source>
        <strain evidence="2 3">M09401471</strain>
    </source>
</reference>
<dbReference type="Proteomes" id="UP000044938">
    <property type="component" value="Unassembled WGS sequence"/>
</dbReference>
<dbReference type="EMBL" id="CSAJ01000752">
    <property type="protein sequence ID" value="COX16225.1"/>
    <property type="molecule type" value="Genomic_DNA"/>
</dbReference>
<gene>
    <name evidence="2" type="ORF">ERS007720_04014</name>
</gene>
<organism evidence="2 3">
    <name type="scientific">Mycobacterium tuberculosis</name>
    <dbReference type="NCBI Taxonomy" id="1773"/>
    <lineage>
        <taxon>Bacteria</taxon>
        <taxon>Bacillati</taxon>
        <taxon>Actinomycetota</taxon>
        <taxon>Actinomycetes</taxon>
        <taxon>Mycobacteriales</taxon>
        <taxon>Mycobacteriaceae</taxon>
        <taxon>Mycobacterium</taxon>
        <taxon>Mycobacterium tuberculosis complex</taxon>
    </lineage>
</organism>
<evidence type="ECO:0000313" key="3">
    <source>
        <dbReference type="Proteomes" id="UP000044938"/>
    </source>
</evidence>
<evidence type="ECO:0000256" key="1">
    <source>
        <dbReference type="SAM" id="MobiDB-lite"/>
    </source>
</evidence>
<accession>A0A655JLQ8</accession>
<evidence type="ECO:0000313" key="2">
    <source>
        <dbReference type="EMBL" id="COX16225.1"/>
    </source>
</evidence>
<sequence length="69" mass="7427">MLAPTKCHHTSTAITRVSRPPVDHQRAGRNRRCRMPSAVSRMCSATRAAPVSATPRIMAAIFSGVGLLL</sequence>